<dbReference type="PANTHER" id="PTHR30451:SF5">
    <property type="entry name" value="SLR0019 PROTEIN"/>
    <property type="match status" value="1"/>
</dbReference>
<dbReference type="OrthoDB" id="8587at2"/>
<feature type="signal peptide" evidence="1">
    <location>
        <begin position="1"/>
        <end position="19"/>
    </location>
</feature>
<comment type="caution">
    <text evidence="2">The sequence shown here is derived from an EMBL/GenBank/DDBJ whole genome shotgun (WGS) entry which is preliminary data.</text>
</comment>
<keyword evidence="1" id="KW-0732">Signal</keyword>
<keyword evidence="3" id="KW-1185">Reference proteome</keyword>
<dbReference type="Pfam" id="PF00577">
    <property type="entry name" value="Usher"/>
    <property type="match status" value="2"/>
</dbReference>
<evidence type="ECO:0000313" key="2">
    <source>
        <dbReference type="EMBL" id="TDK28586.1"/>
    </source>
</evidence>
<sequence length="732" mass="77377">MRHWGVLLALCLAAHAAGAAVPQGVEPNVLLPTVGGKPAKEPAIFWQQQGQWFADATTWSALGVVLKEGESGPLSAQALGVVLAVKEEDATVAITIPPDRAPVQSVKRHETTGSLSPAAPGVLINYSLSGRATEQAQGASLSHEVRTAGRWGVLSTTGQLNVDSTRGGEYRRGITRWQKDDLPRLVTYEAGDVFTGPPSAVVNLGGVRIAKDPKALDPTTPTYPIPTLGGLALDPGTVEVMANQARVLQRDVERGPFVVEGSPLSAGANQAQVVVRDRFGREAVVSDQRYYIAPTLLRPGLTTWDVAVGQVREDENRYGKTGASASLAWGASDRWTLRTNAQADGEGNSNLALGATTTLGTLGTLDLEVGRSSGGGQRVAAAYDYRGPTFGVRLEHERNEDYWRLRPERAADVKERTRASLFWRPSRDLSLRAGYTDLTTDRARVTFADVGVNWREGPHQIGASVLRDIGRGDTRVEAGYTYAFGTNRVGVRARSAPNADALALRYSGRPTVGDTPVSVAAEVERGERGNQVRAAASWNTDAGMARLDAGTGHGVPYVSGGYSGAVHIDRKGVTFLRPAPQGFAVVDVPGQPNVPVRVGGRVVGQTDAKGRLVTGDVAALVPTTVRIDDKALPLGTQVGETERSAMAGRQAGMHVAFPVLTETARSYTLTGAAIPPGTVATTPRETTQVGFDGALYLQHPEPGQVVEVTEVCKAQLPADLGSAQTVVSLACQ</sequence>
<protein>
    <submittedName>
        <fullName evidence="2">Fimbrial biogenesis outer membrane usher protein</fullName>
    </submittedName>
</protein>
<dbReference type="GO" id="GO:0015473">
    <property type="term" value="F:fimbrial usher porin activity"/>
    <property type="evidence" value="ECO:0007669"/>
    <property type="project" value="InterPro"/>
</dbReference>
<dbReference type="GO" id="GO:0009297">
    <property type="term" value="P:pilus assembly"/>
    <property type="evidence" value="ECO:0007669"/>
    <property type="project" value="InterPro"/>
</dbReference>
<dbReference type="Proteomes" id="UP000294796">
    <property type="component" value="Unassembled WGS sequence"/>
</dbReference>
<gene>
    <name evidence="2" type="ORF">E2F46_01515</name>
</gene>
<dbReference type="Gene3D" id="2.60.40.2610">
    <property type="entry name" value="Outer membrane usher protein FimD, plug domain"/>
    <property type="match status" value="1"/>
</dbReference>
<evidence type="ECO:0000256" key="1">
    <source>
        <dbReference type="SAM" id="SignalP"/>
    </source>
</evidence>
<dbReference type="InterPro" id="IPR000015">
    <property type="entry name" value="Fimb_usher"/>
</dbReference>
<dbReference type="Gene3D" id="2.60.40.3110">
    <property type="match status" value="1"/>
</dbReference>
<dbReference type="EMBL" id="SMTF01000001">
    <property type="protein sequence ID" value="TDK28586.1"/>
    <property type="molecule type" value="Genomic_DNA"/>
</dbReference>
<evidence type="ECO:0000313" key="3">
    <source>
        <dbReference type="Proteomes" id="UP000294796"/>
    </source>
</evidence>
<dbReference type="PANTHER" id="PTHR30451">
    <property type="entry name" value="OUTER MEMBRANE USHER PROTEIN"/>
    <property type="match status" value="1"/>
</dbReference>
<accession>A0A4R5U4D5</accession>
<name>A0A4R5U4D5_9GAMM</name>
<feature type="chain" id="PRO_5020676034" evidence="1">
    <location>
        <begin position="20"/>
        <end position="732"/>
    </location>
</feature>
<dbReference type="InterPro" id="IPR042186">
    <property type="entry name" value="FimD_plug_dom"/>
</dbReference>
<dbReference type="GO" id="GO:0009279">
    <property type="term" value="C:cell outer membrane"/>
    <property type="evidence" value="ECO:0007669"/>
    <property type="project" value="TreeGrafter"/>
</dbReference>
<dbReference type="AlphaFoldDB" id="A0A4R5U4D5"/>
<proteinExistence type="predicted"/>
<organism evidence="2 3">
    <name type="scientific">Luteimonas aestuarii</name>
    <dbReference type="NCBI Taxonomy" id="453837"/>
    <lineage>
        <taxon>Bacteria</taxon>
        <taxon>Pseudomonadati</taxon>
        <taxon>Pseudomonadota</taxon>
        <taxon>Gammaproteobacteria</taxon>
        <taxon>Lysobacterales</taxon>
        <taxon>Lysobacteraceae</taxon>
        <taxon>Luteimonas</taxon>
    </lineage>
</organism>
<reference evidence="2 3" key="1">
    <citation type="submission" date="2019-03" db="EMBL/GenBank/DDBJ databases">
        <title>Luteimonas zhaokaii sp.nov., isolated from the rectal contents of Plateau pika in Yushu, Qinghai Province, China.</title>
        <authorList>
            <person name="Zhang G."/>
        </authorList>
    </citation>
    <scope>NUCLEOTIDE SEQUENCE [LARGE SCALE GENOMIC DNA]</scope>
    <source>
        <strain evidence="2 3">B9</strain>
    </source>
</reference>